<dbReference type="GO" id="GO:0008966">
    <property type="term" value="F:phosphoglucosamine mutase activity"/>
    <property type="evidence" value="ECO:0007669"/>
    <property type="project" value="UniProtKB-ARBA"/>
</dbReference>
<feature type="domain" description="Alpha-D-phosphohexomutase C-terminal" evidence="7">
    <location>
        <begin position="383"/>
        <end position="420"/>
    </location>
</feature>
<dbReference type="Pfam" id="PF02878">
    <property type="entry name" value="PGM_PMM_I"/>
    <property type="match status" value="1"/>
</dbReference>
<dbReference type="SUPFAM" id="SSF55957">
    <property type="entry name" value="Phosphoglucomutase, C-terminal domain"/>
    <property type="match status" value="1"/>
</dbReference>
<evidence type="ECO:0000259" key="10">
    <source>
        <dbReference type="Pfam" id="PF02880"/>
    </source>
</evidence>
<evidence type="ECO:0000256" key="2">
    <source>
        <dbReference type="ARBA" id="ARBA00010231"/>
    </source>
</evidence>
<accession>A0AAW6U3E6</accession>
<dbReference type="InterPro" id="IPR036900">
    <property type="entry name" value="A-D-PHexomutase_C_sf"/>
</dbReference>
<keyword evidence="6" id="KW-0413">Isomerase</keyword>
<dbReference type="PRINTS" id="PR00509">
    <property type="entry name" value="PGMPMM"/>
</dbReference>
<dbReference type="PANTHER" id="PTHR43771">
    <property type="entry name" value="PHOSPHOMANNOMUTASE"/>
    <property type="match status" value="1"/>
</dbReference>
<organism evidence="11 12">
    <name type="scientific">Peloplasma aerotolerans</name>
    <dbReference type="NCBI Taxonomy" id="3044389"/>
    <lineage>
        <taxon>Bacteria</taxon>
        <taxon>Bacillati</taxon>
        <taxon>Mycoplasmatota</taxon>
        <taxon>Mollicutes</taxon>
        <taxon>Acholeplasmatales</taxon>
        <taxon>Acholeplasmataceae</taxon>
        <taxon>Peloplasma</taxon>
    </lineage>
</organism>
<dbReference type="GO" id="GO:0046872">
    <property type="term" value="F:metal ion binding"/>
    <property type="evidence" value="ECO:0007669"/>
    <property type="project" value="UniProtKB-KW"/>
</dbReference>
<dbReference type="InterPro" id="IPR005843">
    <property type="entry name" value="A-D-PHexomutase_C"/>
</dbReference>
<dbReference type="Pfam" id="PF00408">
    <property type="entry name" value="PGM_PMM_IV"/>
    <property type="match status" value="1"/>
</dbReference>
<dbReference type="FunFam" id="3.40.120.10:FF:000002">
    <property type="entry name" value="Phosphoglucosamine mutase"/>
    <property type="match status" value="1"/>
</dbReference>
<evidence type="ECO:0008006" key="13">
    <source>
        <dbReference type="Google" id="ProtNLM"/>
    </source>
</evidence>
<evidence type="ECO:0000256" key="6">
    <source>
        <dbReference type="ARBA" id="ARBA00023235"/>
    </source>
</evidence>
<evidence type="ECO:0000256" key="5">
    <source>
        <dbReference type="ARBA" id="ARBA00022842"/>
    </source>
</evidence>
<evidence type="ECO:0000259" key="9">
    <source>
        <dbReference type="Pfam" id="PF02879"/>
    </source>
</evidence>
<evidence type="ECO:0000313" key="12">
    <source>
        <dbReference type="Proteomes" id="UP001431532"/>
    </source>
</evidence>
<dbReference type="Gene3D" id="3.40.120.10">
    <property type="entry name" value="Alpha-D-Glucose-1,6-Bisphosphate, subunit A, domain 3"/>
    <property type="match status" value="3"/>
</dbReference>
<keyword evidence="5" id="KW-0460">Magnesium</keyword>
<dbReference type="PANTHER" id="PTHR43771:SF1">
    <property type="entry name" value="PHOSPHOMANNOMUTASE"/>
    <property type="match status" value="1"/>
</dbReference>
<evidence type="ECO:0000259" key="8">
    <source>
        <dbReference type="Pfam" id="PF02878"/>
    </source>
</evidence>
<dbReference type="RefSeq" id="WP_282838815.1">
    <property type="nucleotide sequence ID" value="NZ_JASCXW010000004.1"/>
</dbReference>
<dbReference type="InterPro" id="IPR005841">
    <property type="entry name" value="Alpha-D-phosphohexomutase_SF"/>
</dbReference>
<dbReference type="InterPro" id="IPR005845">
    <property type="entry name" value="A-D-PHexomutase_a/b/a-II"/>
</dbReference>
<comment type="cofactor">
    <cofactor evidence="1">
        <name>Mg(2+)</name>
        <dbReference type="ChEBI" id="CHEBI:18420"/>
    </cofactor>
</comment>
<dbReference type="InterPro" id="IPR016055">
    <property type="entry name" value="A-D-PHexomutase_a/b/a-I/II/III"/>
</dbReference>
<dbReference type="Pfam" id="PF02880">
    <property type="entry name" value="PGM_PMM_III"/>
    <property type="match status" value="1"/>
</dbReference>
<keyword evidence="4" id="KW-0479">Metal-binding</keyword>
<feature type="domain" description="Alpha-D-phosphohexomutase alpha/beta/alpha" evidence="9">
    <location>
        <begin position="156"/>
        <end position="243"/>
    </location>
</feature>
<evidence type="ECO:0000313" key="11">
    <source>
        <dbReference type="EMBL" id="MDI6452400.1"/>
    </source>
</evidence>
<sequence>MGKYFGTDGIRGDATSKVTPTLAYSVGNTLRKALNMNQLVIGMDTRPTSAMLSVRLAHGAIMGGMEVWNAYVLSTPMIAHYSKLRGIVGAMITASHNVHTDNGIKIFVKGFKTTPDEEAKIEKLMAANQVIKLPIHTVKNGNDDVKIQYLQIYKKLKLEKIDLKAIFDTANGATSSITKEILDLYVPNALQIYKHEGINTLINDHCGSTHMETMIKEVLKKKYPVGFSFDGDGDRIQAVDATGRIYDGDMIVYMIANHMKQNGTLANNGVVLTKMSNLGIIKALKDKGIDVVLSDVGDKNVSLAMEEHGYCIGGESSGHVILSQFIHTGDGLLVSMYLMKILNDTKKWFDELTKDVKLYPIEHVNISEVPKETLKKDSVQNYLIKLKEKLGEDSLLLVRPSGTENLIRVTVSHPDESMVKNSTKDLVSFILKEGEK</sequence>
<dbReference type="GO" id="GO:0005975">
    <property type="term" value="P:carbohydrate metabolic process"/>
    <property type="evidence" value="ECO:0007669"/>
    <property type="project" value="InterPro"/>
</dbReference>
<comment type="similarity">
    <text evidence="2">Belongs to the phosphohexose mutase family.</text>
</comment>
<keyword evidence="3" id="KW-0597">Phosphoprotein</keyword>
<feature type="domain" description="Alpha-D-phosphohexomutase alpha/beta/alpha" evidence="10">
    <location>
        <begin position="247"/>
        <end position="355"/>
    </location>
</feature>
<dbReference type="EMBL" id="JASCXW010000004">
    <property type="protein sequence ID" value="MDI6452400.1"/>
    <property type="molecule type" value="Genomic_DNA"/>
</dbReference>
<name>A0AAW6U3E6_9MOLU</name>
<evidence type="ECO:0000256" key="3">
    <source>
        <dbReference type="ARBA" id="ARBA00022553"/>
    </source>
</evidence>
<dbReference type="Pfam" id="PF02879">
    <property type="entry name" value="PGM_PMM_II"/>
    <property type="match status" value="1"/>
</dbReference>
<evidence type="ECO:0000259" key="7">
    <source>
        <dbReference type="Pfam" id="PF00408"/>
    </source>
</evidence>
<reference evidence="11" key="1">
    <citation type="submission" date="2023-05" db="EMBL/GenBank/DDBJ databases">
        <title>Mariniplasma microaerophilum sp. nov., a novel anaerobic mollicute isolated from terrestrial mud volcano, Taman Peninsula, Russia.</title>
        <authorList>
            <person name="Khomyakova M.A."/>
            <person name="Merkel A.Y."/>
            <person name="Slobodkin A.I."/>
        </authorList>
    </citation>
    <scope>NUCLEOTIDE SEQUENCE</scope>
    <source>
        <strain evidence="11">M4Ah</strain>
    </source>
</reference>
<evidence type="ECO:0000256" key="1">
    <source>
        <dbReference type="ARBA" id="ARBA00001946"/>
    </source>
</evidence>
<keyword evidence="12" id="KW-1185">Reference proteome</keyword>
<proteinExistence type="inferred from homology"/>
<dbReference type="SUPFAM" id="SSF53738">
    <property type="entry name" value="Phosphoglucomutase, first 3 domains"/>
    <property type="match status" value="3"/>
</dbReference>
<dbReference type="Proteomes" id="UP001431532">
    <property type="component" value="Unassembled WGS sequence"/>
</dbReference>
<protein>
    <recommendedName>
        <fullName evidence="13">Phosphoglucosamine mutase</fullName>
    </recommendedName>
</protein>
<dbReference type="InterPro" id="IPR005846">
    <property type="entry name" value="A-D-PHexomutase_a/b/a-III"/>
</dbReference>
<dbReference type="AlphaFoldDB" id="A0AAW6U3E6"/>
<feature type="domain" description="Alpha-D-phosphohexomutase alpha/beta/alpha" evidence="8">
    <location>
        <begin position="3"/>
        <end position="128"/>
    </location>
</feature>
<evidence type="ECO:0000256" key="4">
    <source>
        <dbReference type="ARBA" id="ARBA00022723"/>
    </source>
</evidence>
<dbReference type="InterPro" id="IPR005844">
    <property type="entry name" value="A-D-PHexomutase_a/b/a-I"/>
</dbReference>
<dbReference type="Gene3D" id="3.30.310.50">
    <property type="entry name" value="Alpha-D-phosphohexomutase, C-terminal domain"/>
    <property type="match status" value="1"/>
</dbReference>
<comment type="caution">
    <text evidence="11">The sequence shown here is derived from an EMBL/GenBank/DDBJ whole genome shotgun (WGS) entry which is preliminary data.</text>
</comment>
<gene>
    <name evidence="11" type="ORF">QJ521_02380</name>
</gene>